<dbReference type="PANTHER" id="PTHR15154">
    <property type="entry name" value="HAMARTIN"/>
    <property type="match status" value="1"/>
</dbReference>
<accession>A0ABQ8KUV5</accession>
<organism evidence="3 4">
    <name type="scientific">Rhodofomes roseus</name>
    <dbReference type="NCBI Taxonomy" id="34475"/>
    <lineage>
        <taxon>Eukaryota</taxon>
        <taxon>Fungi</taxon>
        <taxon>Dikarya</taxon>
        <taxon>Basidiomycota</taxon>
        <taxon>Agaricomycotina</taxon>
        <taxon>Agaricomycetes</taxon>
        <taxon>Polyporales</taxon>
        <taxon>Rhodofomes</taxon>
    </lineage>
</organism>
<feature type="region of interest" description="Disordered" evidence="2">
    <location>
        <begin position="303"/>
        <end position="324"/>
    </location>
</feature>
<evidence type="ECO:0000256" key="1">
    <source>
        <dbReference type="SAM" id="Coils"/>
    </source>
</evidence>
<name>A0ABQ8KUV5_9APHY</name>
<proteinExistence type="predicted"/>
<feature type="region of interest" description="Disordered" evidence="2">
    <location>
        <begin position="472"/>
        <end position="511"/>
    </location>
</feature>
<keyword evidence="4" id="KW-1185">Reference proteome</keyword>
<feature type="region of interest" description="Disordered" evidence="2">
    <location>
        <begin position="872"/>
        <end position="903"/>
    </location>
</feature>
<sequence length="903" mass="101916">MDVSQLCRTLRLVLESAPDAPTLEDLLKQVDGFVQSVQEVPDRAAIVAALEDELQAIYDYASLTQTEPFLGVLYHLRPVLPPSSLISTWFEPTLRPALREPRLPTPSVEYAKGLIIAALDLDSYVNESEEEREKQQDKVSGFRRRLMDLYLLDALNESSGDDVLEWASLDTEQREKKSCWKTNLEDVLIRVGLERPEDFLTEVFHCFTSPSSRLQLLILLNVYTSQPQFLDVASVLASHRLTTTILHSLLFDNSSTVAVVALTVLTKLLPIFAVKATDKLKRYVPLLVLVLARVVCWRERQDPAQSEPPLDSEGTSESGNVSDVEEGLPDAAYTLPISEDINWERLEQTFLGGASSAPSAHRYFTMLYYLYPCNTLRFLRYPKQYMADFGCENPYAVDWEEVLDEPQIRSKSEPLMRGHVLHPHLIWRGPAEELSQPDFWADYDTARILGECTMLDSRNAALGMQQRAPAVISPDPPVLTSSPAPAPPSAVSSPTVRSEGASTPVSISTPSRPRVSLQDMIATSVALKSGLDVEIVHPSASWSTEVFPPVRSRSPSREVVEGEQAETTPESSSIVGGQEVPRHVRQALAGLQREVLLLRNELNLELWSSRENVKHIGRLYQDRVFSKTGEVERQGLRNKLREYKAEVERLQRELKQHKEQSNTVKNQLLDYNKKTQEKLKDFRIEKVNWEKEAAAMRGADKEAKETFAAQGKLLQEALQRVFQLETKIKENAPKVERLHDYEKQIAQLITLQRLWELDIQKLNDQTEYLQIANSKYRKMQLRLDTYERTHADLTQILEKQRIRERSLEGHLAATQKQLEGARKTSSLARMSTAGEEIQRLATMKERLRTENDDLRDEVEELKAMVETLKAKVSGRQGLVSSGRTSRSGSGTLGPTGDASALAT</sequence>
<feature type="coiled-coil region" evidence="1">
    <location>
        <begin position="633"/>
        <end position="692"/>
    </location>
</feature>
<dbReference type="Proteomes" id="UP000814176">
    <property type="component" value="Unassembled WGS sequence"/>
</dbReference>
<comment type="caution">
    <text evidence="3">The sequence shown here is derived from an EMBL/GenBank/DDBJ whole genome shotgun (WGS) entry which is preliminary data.</text>
</comment>
<evidence type="ECO:0000256" key="2">
    <source>
        <dbReference type="SAM" id="MobiDB-lite"/>
    </source>
</evidence>
<feature type="region of interest" description="Disordered" evidence="2">
    <location>
        <begin position="545"/>
        <end position="576"/>
    </location>
</feature>
<feature type="coiled-coil region" evidence="1">
    <location>
        <begin position="769"/>
        <end position="803"/>
    </location>
</feature>
<dbReference type="GeneID" id="72000783"/>
<dbReference type="RefSeq" id="XP_047783643.1">
    <property type="nucleotide sequence ID" value="XM_047920051.1"/>
</dbReference>
<feature type="compositionally biased region" description="Low complexity" evidence="2">
    <location>
        <begin position="877"/>
        <end position="889"/>
    </location>
</feature>
<feature type="compositionally biased region" description="Low complexity" evidence="2">
    <location>
        <begin position="478"/>
        <end position="496"/>
    </location>
</feature>
<evidence type="ECO:0000313" key="4">
    <source>
        <dbReference type="Proteomes" id="UP000814176"/>
    </source>
</evidence>
<feature type="compositionally biased region" description="Polar residues" evidence="2">
    <location>
        <begin position="500"/>
        <end position="511"/>
    </location>
</feature>
<gene>
    <name evidence="3" type="ORF">C8Q71DRAFT_699079</name>
</gene>
<reference evidence="3 4" key="1">
    <citation type="journal article" date="2021" name="Environ. Microbiol.">
        <title>Gene family expansions and transcriptome signatures uncover fungal adaptations to wood decay.</title>
        <authorList>
            <person name="Hage H."/>
            <person name="Miyauchi S."/>
            <person name="Viragh M."/>
            <person name="Drula E."/>
            <person name="Min B."/>
            <person name="Chaduli D."/>
            <person name="Navarro D."/>
            <person name="Favel A."/>
            <person name="Norest M."/>
            <person name="Lesage-Meessen L."/>
            <person name="Balint B."/>
            <person name="Merenyi Z."/>
            <person name="de Eugenio L."/>
            <person name="Morin E."/>
            <person name="Martinez A.T."/>
            <person name="Baldrian P."/>
            <person name="Stursova M."/>
            <person name="Martinez M.J."/>
            <person name="Novotny C."/>
            <person name="Magnuson J.K."/>
            <person name="Spatafora J.W."/>
            <person name="Maurice S."/>
            <person name="Pangilinan J."/>
            <person name="Andreopoulos W."/>
            <person name="LaButti K."/>
            <person name="Hundley H."/>
            <person name="Na H."/>
            <person name="Kuo A."/>
            <person name="Barry K."/>
            <person name="Lipzen A."/>
            <person name="Henrissat B."/>
            <person name="Riley R."/>
            <person name="Ahrendt S."/>
            <person name="Nagy L.G."/>
            <person name="Grigoriev I.V."/>
            <person name="Martin F."/>
            <person name="Rosso M.N."/>
        </authorList>
    </citation>
    <scope>NUCLEOTIDE SEQUENCE [LARGE SCALE GENOMIC DNA]</scope>
    <source>
        <strain evidence="3 4">CIRM-BRFM 1785</strain>
    </source>
</reference>
<feature type="compositionally biased region" description="Polar residues" evidence="2">
    <location>
        <begin position="565"/>
        <end position="575"/>
    </location>
</feature>
<keyword evidence="1" id="KW-0175">Coiled coil</keyword>
<dbReference type="InterPro" id="IPR007483">
    <property type="entry name" value="Hamartin"/>
</dbReference>
<feature type="coiled-coil region" evidence="1">
    <location>
        <begin position="830"/>
        <end position="871"/>
    </location>
</feature>
<dbReference type="PANTHER" id="PTHR15154:SF2">
    <property type="entry name" value="HAMARTIN"/>
    <property type="match status" value="1"/>
</dbReference>
<dbReference type="EMBL" id="JADCUA010000002">
    <property type="protein sequence ID" value="KAH9842596.1"/>
    <property type="molecule type" value="Genomic_DNA"/>
</dbReference>
<protein>
    <submittedName>
        <fullName evidence="3">Hamartin protein-domain-containing protein</fullName>
    </submittedName>
</protein>
<evidence type="ECO:0000313" key="3">
    <source>
        <dbReference type="EMBL" id="KAH9842596.1"/>
    </source>
</evidence>